<evidence type="ECO:0000256" key="10">
    <source>
        <dbReference type="ARBA" id="ARBA00023251"/>
    </source>
</evidence>
<evidence type="ECO:0000256" key="8">
    <source>
        <dbReference type="ARBA" id="ARBA00022989"/>
    </source>
</evidence>
<feature type="transmembrane region" description="Helical" evidence="14">
    <location>
        <begin position="143"/>
        <end position="161"/>
    </location>
</feature>
<keyword evidence="6 14" id="KW-0812">Transmembrane</keyword>
<evidence type="ECO:0000256" key="6">
    <source>
        <dbReference type="ARBA" id="ARBA00022692"/>
    </source>
</evidence>
<feature type="transmembrane region" description="Helical" evidence="14">
    <location>
        <begin position="84"/>
        <end position="102"/>
    </location>
</feature>
<comment type="subcellular location">
    <subcellularLocation>
        <location evidence="1 14">Cell membrane</location>
        <topology evidence="1 14">Multi-pass membrane protein</topology>
    </subcellularLocation>
</comment>
<reference evidence="16" key="1">
    <citation type="journal article" date="2019" name="Int. J. Syst. Evol. Microbiol.">
        <title>The Global Catalogue of Microorganisms (GCM) 10K type strain sequencing project: providing services to taxonomists for standard genome sequencing and annotation.</title>
        <authorList>
            <consortium name="The Broad Institute Genomics Platform"/>
            <consortium name="The Broad Institute Genome Sequencing Center for Infectious Disease"/>
            <person name="Wu L."/>
            <person name="Ma J."/>
        </authorList>
    </citation>
    <scope>NUCLEOTIDE SEQUENCE [LARGE SCALE GENOMIC DNA]</scope>
    <source>
        <strain evidence="16">KCTC 32514</strain>
    </source>
</reference>
<keyword evidence="7 14" id="KW-0378">Hydrolase</keyword>
<feature type="transmembrane region" description="Helical" evidence="14">
    <location>
        <begin position="230"/>
        <end position="254"/>
    </location>
</feature>
<comment type="caution">
    <text evidence="15">The sequence shown here is derived from an EMBL/GenBank/DDBJ whole genome shotgun (WGS) entry which is preliminary data.</text>
</comment>
<evidence type="ECO:0000256" key="1">
    <source>
        <dbReference type="ARBA" id="ARBA00004651"/>
    </source>
</evidence>
<evidence type="ECO:0000256" key="9">
    <source>
        <dbReference type="ARBA" id="ARBA00023136"/>
    </source>
</evidence>
<evidence type="ECO:0000256" key="5">
    <source>
        <dbReference type="ARBA" id="ARBA00022475"/>
    </source>
</evidence>
<evidence type="ECO:0000256" key="13">
    <source>
        <dbReference type="ARBA" id="ARBA00047594"/>
    </source>
</evidence>
<dbReference type="PANTHER" id="PTHR30622:SF2">
    <property type="entry name" value="UNDECAPRENYL-DIPHOSPHATASE"/>
    <property type="match status" value="1"/>
</dbReference>
<feature type="transmembrane region" description="Helical" evidence="14">
    <location>
        <begin position="260"/>
        <end position="280"/>
    </location>
</feature>
<gene>
    <name evidence="14" type="primary">uppP</name>
    <name evidence="15" type="ORF">ACFS29_13570</name>
</gene>
<feature type="transmembrane region" description="Helical" evidence="14">
    <location>
        <begin position="44"/>
        <end position="63"/>
    </location>
</feature>
<proteinExistence type="inferred from homology"/>
<keyword evidence="14" id="KW-0573">Peptidoglycan synthesis</keyword>
<dbReference type="Proteomes" id="UP001597548">
    <property type="component" value="Unassembled WGS sequence"/>
</dbReference>
<dbReference type="HAMAP" id="MF_01006">
    <property type="entry name" value="Undec_diphosphatase"/>
    <property type="match status" value="1"/>
</dbReference>
<feature type="transmembrane region" description="Helical" evidence="14">
    <location>
        <begin position="181"/>
        <end position="198"/>
    </location>
</feature>
<comment type="similarity">
    <text evidence="2 14">Belongs to the UppP family.</text>
</comment>
<sequence length="282" mass="30184">MDIIDSIILGIIQGLTEFLPVSSSGHLELGKAILGDESLPKESLLFTVVLHFATALSTIVVFRKDILSLLKGVLKFEWNEDLQFVSKIALSMIPAVIVGLFFEEQLEQLFGGNILLVGCMLLVTAALLFLADRAKDTNKKVTFSNAFIIGISQAIAMLPGISRSGATISTSVLLGNDKTKAARFSFLMVVPLIFGKIAKDILSGDILNNVSNGDVAHEVSGSIANESVNLINLGAGFIAAFIAGLFACTWMIALVKKSKLSYFAIYCVVVGIIAIIFALLNK</sequence>
<evidence type="ECO:0000313" key="15">
    <source>
        <dbReference type="EMBL" id="MFD2916678.1"/>
    </source>
</evidence>
<evidence type="ECO:0000256" key="7">
    <source>
        <dbReference type="ARBA" id="ARBA00022801"/>
    </source>
</evidence>
<accession>A0ABW5ZUF3</accession>
<dbReference type="PANTHER" id="PTHR30622">
    <property type="entry name" value="UNDECAPRENYL-DIPHOSPHATASE"/>
    <property type="match status" value="1"/>
</dbReference>
<comment type="miscellaneous">
    <text evidence="14">Bacitracin is thought to be involved in the inhibition of peptidoglycan synthesis by sequestering undecaprenyl diphosphate, thereby reducing the pool of lipid carrier available.</text>
</comment>
<dbReference type="RefSeq" id="WP_194506459.1">
    <property type="nucleotide sequence ID" value="NZ_JADILU010000001.1"/>
</dbReference>
<keyword evidence="14" id="KW-0133">Cell shape</keyword>
<feature type="transmembrane region" description="Helical" evidence="14">
    <location>
        <begin position="114"/>
        <end position="131"/>
    </location>
</feature>
<evidence type="ECO:0000256" key="2">
    <source>
        <dbReference type="ARBA" id="ARBA00010621"/>
    </source>
</evidence>
<evidence type="ECO:0000256" key="3">
    <source>
        <dbReference type="ARBA" id="ARBA00012374"/>
    </source>
</evidence>
<keyword evidence="16" id="KW-1185">Reference proteome</keyword>
<keyword evidence="10 14" id="KW-0046">Antibiotic resistance</keyword>
<organism evidence="15 16">
    <name type="scientific">Psychroserpens luteus</name>
    <dbReference type="NCBI Taxonomy" id="1434066"/>
    <lineage>
        <taxon>Bacteria</taxon>
        <taxon>Pseudomonadati</taxon>
        <taxon>Bacteroidota</taxon>
        <taxon>Flavobacteriia</taxon>
        <taxon>Flavobacteriales</taxon>
        <taxon>Flavobacteriaceae</taxon>
        <taxon>Psychroserpens</taxon>
    </lineage>
</organism>
<evidence type="ECO:0000256" key="11">
    <source>
        <dbReference type="ARBA" id="ARBA00032707"/>
    </source>
</evidence>
<keyword evidence="9 14" id="KW-0472">Membrane</keyword>
<dbReference type="EC" id="3.6.1.27" evidence="3 14"/>
<keyword evidence="8 14" id="KW-1133">Transmembrane helix</keyword>
<evidence type="ECO:0000313" key="16">
    <source>
        <dbReference type="Proteomes" id="UP001597548"/>
    </source>
</evidence>
<comment type="catalytic activity">
    <reaction evidence="13 14">
        <text>di-trans,octa-cis-undecaprenyl diphosphate + H2O = di-trans,octa-cis-undecaprenyl phosphate + phosphate + H(+)</text>
        <dbReference type="Rhea" id="RHEA:28094"/>
        <dbReference type="ChEBI" id="CHEBI:15377"/>
        <dbReference type="ChEBI" id="CHEBI:15378"/>
        <dbReference type="ChEBI" id="CHEBI:43474"/>
        <dbReference type="ChEBI" id="CHEBI:58405"/>
        <dbReference type="ChEBI" id="CHEBI:60392"/>
        <dbReference type="EC" id="3.6.1.27"/>
    </reaction>
</comment>
<evidence type="ECO:0000256" key="14">
    <source>
        <dbReference type="HAMAP-Rule" id="MF_01006"/>
    </source>
</evidence>
<keyword evidence="14" id="KW-0961">Cell wall biogenesis/degradation</keyword>
<dbReference type="EMBL" id="JBHUOS010000010">
    <property type="protein sequence ID" value="MFD2916678.1"/>
    <property type="molecule type" value="Genomic_DNA"/>
</dbReference>
<dbReference type="InterPro" id="IPR003824">
    <property type="entry name" value="UppP"/>
</dbReference>
<evidence type="ECO:0000256" key="12">
    <source>
        <dbReference type="ARBA" id="ARBA00032932"/>
    </source>
</evidence>
<name>A0ABW5ZUF3_9FLAO</name>
<dbReference type="Pfam" id="PF02673">
    <property type="entry name" value="BacA"/>
    <property type="match status" value="1"/>
</dbReference>
<keyword evidence="5 14" id="KW-1003">Cell membrane</keyword>
<protein>
    <recommendedName>
        <fullName evidence="4 14">Undecaprenyl-diphosphatase</fullName>
        <ecNumber evidence="3 14">3.6.1.27</ecNumber>
    </recommendedName>
    <alternativeName>
        <fullName evidence="12 14">Bacitracin resistance protein</fullName>
    </alternativeName>
    <alternativeName>
        <fullName evidence="11 14">Undecaprenyl pyrophosphate phosphatase</fullName>
    </alternativeName>
</protein>
<comment type="function">
    <text evidence="14">Catalyzes the dephosphorylation of undecaprenyl diphosphate (UPP). Confers resistance to bacitracin.</text>
</comment>
<evidence type="ECO:0000256" key="4">
    <source>
        <dbReference type="ARBA" id="ARBA00021581"/>
    </source>
</evidence>